<organism evidence="1 2">
    <name type="scientific">Geoalkalibacter halelectricus</name>
    <dbReference type="NCBI Taxonomy" id="2847045"/>
    <lineage>
        <taxon>Bacteria</taxon>
        <taxon>Pseudomonadati</taxon>
        <taxon>Thermodesulfobacteriota</taxon>
        <taxon>Desulfuromonadia</taxon>
        <taxon>Desulfuromonadales</taxon>
        <taxon>Geoalkalibacteraceae</taxon>
        <taxon>Geoalkalibacter</taxon>
    </lineage>
</organism>
<gene>
    <name evidence="1" type="ORF">L9S41_18325</name>
</gene>
<reference evidence="1" key="1">
    <citation type="journal article" date="2022" name="Environ. Microbiol.">
        <title>Geoalkalibacter halelectricus SAP #1 sp. nov. possessing extracellular electron transfer and mineral#reducing capabilities from a haloalkaline environment.</title>
        <authorList>
            <person name="Yadav S."/>
            <person name="Singh R."/>
            <person name="Sundharam S.S."/>
            <person name="Chaudhary S."/>
            <person name="Krishnamurthi S."/>
            <person name="Patil S.A."/>
        </authorList>
    </citation>
    <scope>NUCLEOTIDE SEQUENCE</scope>
    <source>
        <strain evidence="1">SAP-1</strain>
    </source>
</reference>
<accession>A0ABY5ZP09</accession>
<protein>
    <submittedName>
        <fullName evidence="1">Uncharacterized protein</fullName>
    </submittedName>
</protein>
<evidence type="ECO:0000313" key="2">
    <source>
        <dbReference type="Proteomes" id="UP001060414"/>
    </source>
</evidence>
<name>A0ABY5ZP09_9BACT</name>
<dbReference type="Proteomes" id="UP001060414">
    <property type="component" value="Chromosome"/>
</dbReference>
<keyword evidence="2" id="KW-1185">Reference proteome</keyword>
<sequence length="143" mass="15391">MNVRKAYGILLAGLFFLLLPLTQALSAETIRLQAGKDAIGARGEVVVTDLGSGQKEVVITAVGLRTDAVYTVWLVNEKPRMEMAGLGEADYAFTSDGQGAGHYTAALSAEELGKWQLIKIAYHPDRNPRNMGNITVDLEGSLK</sequence>
<dbReference type="EMBL" id="CP092109">
    <property type="protein sequence ID" value="UWZ79615.1"/>
    <property type="molecule type" value="Genomic_DNA"/>
</dbReference>
<evidence type="ECO:0000313" key="1">
    <source>
        <dbReference type="EMBL" id="UWZ79615.1"/>
    </source>
</evidence>
<dbReference type="RefSeq" id="WP_260747967.1">
    <property type="nucleotide sequence ID" value="NZ_CP092109.1"/>
</dbReference>
<proteinExistence type="predicted"/>